<feature type="signal peptide" evidence="1">
    <location>
        <begin position="1"/>
        <end position="18"/>
    </location>
</feature>
<proteinExistence type="predicted"/>
<accession>A0A6B9ZJY9</accession>
<evidence type="ECO:0000313" key="4">
    <source>
        <dbReference type="Proteomes" id="UP000476411"/>
    </source>
</evidence>
<dbReference type="GO" id="GO:0008235">
    <property type="term" value="F:metalloexopeptidase activity"/>
    <property type="evidence" value="ECO:0007669"/>
    <property type="project" value="InterPro"/>
</dbReference>
<dbReference type="AlphaFoldDB" id="A0A6B9ZJY9"/>
<dbReference type="Proteomes" id="UP000476411">
    <property type="component" value="Chromosome"/>
</dbReference>
<dbReference type="InterPro" id="IPR045175">
    <property type="entry name" value="M28_fam"/>
</dbReference>
<feature type="chain" id="PRO_5025379301" evidence="1">
    <location>
        <begin position="19"/>
        <end position="301"/>
    </location>
</feature>
<evidence type="ECO:0000256" key="1">
    <source>
        <dbReference type="SAM" id="SignalP"/>
    </source>
</evidence>
<dbReference type="KEGG" id="chih:GWR21_19500"/>
<dbReference type="EMBL" id="CP048113">
    <property type="protein sequence ID" value="QHS61704.1"/>
    <property type="molecule type" value="Genomic_DNA"/>
</dbReference>
<keyword evidence="4" id="KW-1185">Reference proteome</keyword>
<name>A0A6B9ZJY9_9BACT</name>
<dbReference type="Pfam" id="PF04389">
    <property type="entry name" value="Peptidase_M28"/>
    <property type="match status" value="1"/>
</dbReference>
<protein>
    <submittedName>
        <fullName evidence="3">M28 family peptidase</fullName>
    </submittedName>
</protein>
<dbReference type="GO" id="GO:0006508">
    <property type="term" value="P:proteolysis"/>
    <property type="evidence" value="ECO:0007669"/>
    <property type="project" value="InterPro"/>
</dbReference>
<dbReference type="InterPro" id="IPR007484">
    <property type="entry name" value="Peptidase_M28"/>
</dbReference>
<organism evidence="3 4">
    <name type="scientific">Chitinophaga agri</name>
    <dbReference type="NCBI Taxonomy" id="2703787"/>
    <lineage>
        <taxon>Bacteria</taxon>
        <taxon>Pseudomonadati</taxon>
        <taxon>Bacteroidota</taxon>
        <taxon>Chitinophagia</taxon>
        <taxon>Chitinophagales</taxon>
        <taxon>Chitinophagaceae</taxon>
        <taxon>Chitinophaga</taxon>
    </lineage>
</organism>
<dbReference type="SUPFAM" id="SSF53187">
    <property type="entry name" value="Zn-dependent exopeptidases"/>
    <property type="match status" value="1"/>
</dbReference>
<dbReference type="Gene3D" id="3.40.630.10">
    <property type="entry name" value="Zn peptidases"/>
    <property type="match status" value="1"/>
</dbReference>
<evidence type="ECO:0000313" key="3">
    <source>
        <dbReference type="EMBL" id="QHS61704.1"/>
    </source>
</evidence>
<feature type="domain" description="Peptidase M28" evidence="2">
    <location>
        <begin position="89"/>
        <end position="281"/>
    </location>
</feature>
<sequence>MKVFIHSLLLLVAITTRAQSSLDSTQLVKDIETLSSDKYEGRMVGTRGSRMAQFYILRRFRENGLQLFHNTYEYPFYFSHEGRQVMGTNLFGYIKGRSDAVIVVTAHYDHLGTKHQTDGKDSIYNGADDNASGVGGLLALMGYYKKNQPQHTIVFAALDGEEEGLQGARAFVQQPPVSADKIVLNINMDMISRNDQHELYVCGLAQFPQLKPYFEAAVATGGPVTLLSGHDQKEEGAGNWLNQSDHYEFYKLKIPFLYFGVEDHPDYHRLSDEFSHIQPSFYYQAVLKVLSVLESADKGLK</sequence>
<reference evidence="3 4" key="1">
    <citation type="submission" date="2020-01" db="EMBL/GenBank/DDBJ databases">
        <title>Complete genome sequence of Chitinophaga sp. H33E-04 isolated from quinoa roots.</title>
        <authorList>
            <person name="Weon H.-Y."/>
            <person name="Lee S.A."/>
        </authorList>
    </citation>
    <scope>NUCLEOTIDE SEQUENCE [LARGE SCALE GENOMIC DNA]</scope>
    <source>
        <strain evidence="3 4">H33E-04</strain>
    </source>
</reference>
<dbReference type="RefSeq" id="WP_162333369.1">
    <property type="nucleotide sequence ID" value="NZ_CP048113.1"/>
</dbReference>
<gene>
    <name evidence="3" type="ORF">GWR21_19500</name>
</gene>
<dbReference type="PANTHER" id="PTHR12147">
    <property type="entry name" value="METALLOPEPTIDASE M28 FAMILY MEMBER"/>
    <property type="match status" value="1"/>
</dbReference>
<evidence type="ECO:0000259" key="2">
    <source>
        <dbReference type="Pfam" id="PF04389"/>
    </source>
</evidence>
<keyword evidence="1" id="KW-0732">Signal</keyword>
<dbReference type="PANTHER" id="PTHR12147:SF26">
    <property type="entry name" value="PEPTIDASE M28 DOMAIN-CONTAINING PROTEIN"/>
    <property type="match status" value="1"/>
</dbReference>